<dbReference type="NCBIfam" id="TIGR04131">
    <property type="entry name" value="Bac_Flav_CTERM"/>
    <property type="match status" value="1"/>
</dbReference>
<dbReference type="InterPro" id="IPR051172">
    <property type="entry name" value="Chlamydia_OmcB"/>
</dbReference>
<dbReference type="PANTHER" id="PTHR34819:SF3">
    <property type="entry name" value="CELL SURFACE PROTEIN"/>
    <property type="match status" value="1"/>
</dbReference>
<evidence type="ECO:0000259" key="2">
    <source>
        <dbReference type="Pfam" id="PF25564"/>
    </source>
</evidence>
<evidence type="ECO:0000313" key="4">
    <source>
        <dbReference type="Proteomes" id="UP001194729"/>
    </source>
</evidence>
<feature type="domain" description="DUF7933" evidence="2">
    <location>
        <begin position="255"/>
        <end position="376"/>
    </location>
</feature>
<accession>A0ABS0A177</accession>
<feature type="domain" description="DUF11" evidence="1">
    <location>
        <begin position="381"/>
        <end position="493"/>
    </location>
</feature>
<evidence type="ECO:0000313" key="3">
    <source>
        <dbReference type="EMBL" id="MBF4983128.1"/>
    </source>
</evidence>
<dbReference type="Pfam" id="PF01345">
    <property type="entry name" value="DUF11"/>
    <property type="match status" value="1"/>
</dbReference>
<organism evidence="3 4">
    <name type="scientific">Nonlabens mediterrranea</name>
    <dbReference type="NCBI Taxonomy" id="1419947"/>
    <lineage>
        <taxon>Bacteria</taxon>
        <taxon>Pseudomonadati</taxon>
        <taxon>Bacteroidota</taxon>
        <taxon>Flavobacteriia</taxon>
        <taxon>Flavobacteriales</taxon>
        <taxon>Flavobacteriaceae</taxon>
        <taxon>Nonlabens</taxon>
    </lineage>
</organism>
<dbReference type="Pfam" id="PF25564">
    <property type="entry name" value="DUF7933"/>
    <property type="match status" value="1"/>
</dbReference>
<dbReference type="InterPro" id="IPR057693">
    <property type="entry name" value="DUF7933"/>
</dbReference>
<dbReference type="InterPro" id="IPR001434">
    <property type="entry name" value="OmcB-like_DUF11"/>
</dbReference>
<dbReference type="EMBL" id="JADKYU010000093">
    <property type="protein sequence ID" value="MBF4983128.1"/>
    <property type="molecule type" value="Genomic_DNA"/>
</dbReference>
<comment type="caution">
    <text evidence="3">The sequence shown here is derived from an EMBL/GenBank/DDBJ whole genome shotgun (WGS) entry which is preliminary data.</text>
</comment>
<dbReference type="Gene3D" id="2.60.40.10">
    <property type="entry name" value="Immunoglobulins"/>
    <property type="match status" value="1"/>
</dbReference>
<protein>
    <submittedName>
        <fullName evidence="3">Gliding motility-associated C-terminal domain-containing protein</fullName>
    </submittedName>
</protein>
<dbReference type="InterPro" id="IPR026341">
    <property type="entry name" value="T9SS_type_B"/>
</dbReference>
<dbReference type="Proteomes" id="UP001194729">
    <property type="component" value="Unassembled WGS sequence"/>
</dbReference>
<keyword evidence="4" id="KW-1185">Reference proteome</keyword>
<feature type="non-terminal residue" evidence="3">
    <location>
        <position position="1"/>
    </location>
</feature>
<dbReference type="InterPro" id="IPR047589">
    <property type="entry name" value="DUF11_rpt"/>
</dbReference>
<reference evidence="3 4" key="1">
    <citation type="submission" date="2020-11" db="EMBL/GenBank/DDBJ databases">
        <title>P. mediterranea TC4 genome.</title>
        <authorList>
            <person name="Molmeret M."/>
        </authorList>
    </citation>
    <scope>NUCLEOTIDE SEQUENCE [LARGE SCALE GENOMIC DNA]</scope>
    <source>
        <strain evidence="3 4">TC4</strain>
    </source>
</reference>
<gene>
    <name evidence="3" type="ORF">FNJ87_01825</name>
</gene>
<sequence>AHHIKFKDIQFSQGTGILQSIICTGTTGGAACPSVLNENIGVVNAQGDTFWEILDTDGFIMPANSSVTYEKVIDWTPVCSVLPTNVQDNLEMSALDTSLSVIATASTGVATPMVPCVDLVVQTYPSITSAPINSPLEWIIDITNSNISTDANNIDFTDLLHPDFIITGTPSCSLITGTATCISSFSVSGNLIEGVIPYMESGSTIQVRIPVTSPSYGGSFENRAEAQPDFTQQGENTPDSNISISSLFVLTSQTSKSFNPPIINTGETSILTFTLTNSVGLPAQDNITFIDNLPPEITLSGNAYWIDQNSASGTFIDTIGTSLIGIQNLSFPAGTQQVSFAVEVTSQEAGLYTNSFLNFTALNNIDVSTAFATLEVLPVLDLSINKTVDNLKPDVNGEVTFTILVENLGSATATDVIVEEFLPSGYNYVTHHTTTGTFDYLSGLWTVGDMVEGSNAMLQITVDLNIPGNFVNVVDVYSSNILPDINLENNTAIALTRPDCLKIPEGFSPNNDGINDTLIIECIELYPDNKLKIFNRYGSIVYEATGYINDWDGIPNKGLLHNSGEVLPVGTYFWQLDLNDGSEARVGWVYINH</sequence>
<dbReference type="Pfam" id="PF13585">
    <property type="entry name" value="CHU_C"/>
    <property type="match status" value="1"/>
</dbReference>
<evidence type="ECO:0000259" key="1">
    <source>
        <dbReference type="Pfam" id="PF01345"/>
    </source>
</evidence>
<name>A0ABS0A177_9FLAO</name>
<dbReference type="NCBIfam" id="TIGR01451">
    <property type="entry name" value="B_ant_repeat"/>
    <property type="match status" value="1"/>
</dbReference>
<dbReference type="InterPro" id="IPR013783">
    <property type="entry name" value="Ig-like_fold"/>
</dbReference>
<dbReference type="PANTHER" id="PTHR34819">
    <property type="entry name" value="LARGE CYSTEINE-RICH PERIPLASMIC PROTEIN OMCB"/>
    <property type="match status" value="1"/>
</dbReference>
<proteinExistence type="predicted"/>